<sequence length="446" mass="47868">MHWFQATLTTTLAVFGSALAQDESLPGLSPRQTLPIPASCPGVTAKSSYKLSAASGWKYTLLATGLSKPRSLVFDTEGHLLILQTGLGVTAHTLGADGCINATRTVLANQQLNHGLALSPDGKTLYVSAAPTAWSYRYDAATMTATGQTAVVRGMNPSGHNSRTLAVPPNRPDLLIVSLGSGGNIDDASVKKETGRAIVKVFDLTKTPAGGWTYNTQGWYLGYGLRNEIGIIFDGNNMVWGVENSGDELKRTIGGTSVDVHIDNPAEELNYLGDPSKSNEQWYGYPTCWTVGDPSVIKDAAFKIGEQFVITPNATFNDASCAKKSVPPRLSMKAHSAPIDGKFDQDYKNLYVSLHGSWNRQPATGYKVIQIPFQKLESGAYDPVAPPDSPFTQGYSEILWTSSPNENSCSSATCLRPTGITWHPDGSRMYVGSDGSVGEVYVLYKA</sequence>
<dbReference type="AlphaFoldDB" id="A0AAN6ZT68"/>
<evidence type="ECO:0000313" key="3">
    <source>
        <dbReference type="EMBL" id="KAK4150037.1"/>
    </source>
</evidence>
<proteinExistence type="predicted"/>
<feature type="signal peptide" evidence="1">
    <location>
        <begin position="1"/>
        <end position="20"/>
    </location>
</feature>
<dbReference type="InterPro" id="IPR011041">
    <property type="entry name" value="Quinoprot_gluc/sorb_DH_b-prop"/>
</dbReference>
<dbReference type="InterPro" id="IPR054539">
    <property type="entry name" value="Beta-prop_PDH"/>
</dbReference>
<evidence type="ECO:0000259" key="2">
    <source>
        <dbReference type="Pfam" id="PF22807"/>
    </source>
</evidence>
<feature type="chain" id="PRO_5043027454" evidence="1">
    <location>
        <begin position="21"/>
        <end position="446"/>
    </location>
</feature>
<feature type="domain" description="Pyrroloquinoline quinone-dependent pyranose dehydrogenase beta-propeller" evidence="2">
    <location>
        <begin position="52"/>
        <end position="445"/>
    </location>
</feature>
<name>A0AAN6ZT68_9PEZI</name>
<dbReference type="Proteomes" id="UP001302745">
    <property type="component" value="Unassembled WGS sequence"/>
</dbReference>
<evidence type="ECO:0000313" key="4">
    <source>
        <dbReference type="Proteomes" id="UP001302745"/>
    </source>
</evidence>
<keyword evidence="4" id="KW-1185">Reference proteome</keyword>
<dbReference type="Pfam" id="PF22807">
    <property type="entry name" value="TrAA12"/>
    <property type="match status" value="1"/>
</dbReference>
<accession>A0AAN6ZT68</accession>
<keyword evidence="1" id="KW-0732">Signal</keyword>
<dbReference type="SUPFAM" id="SSF50952">
    <property type="entry name" value="Soluble quinoprotein glucose dehydrogenase"/>
    <property type="match status" value="1"/>
</dbReference>
<protein>
    <submittedName>
        <fullName evidence="3">L-sorbosone dehydrogenase</fullName>
    </submittedName>
</protein>
<organism evidence="3 4">
    <name type="scientific">Chaetomidium leptoderma</name>
    <dbReference type="NCBI Taxonomy" id="669021"/>
    <lineage>
        <taxon>Eukaryota</taxon>
        <taxon>Fungi</taxon>
        <taxon>Dikarya</taxon>
        <taxon>Ascomycota</taxon>
        <taxon>Pezizomycotina</taxon>
        <taxon>Sordariomycetes</taxon>
        <taxon>Sordariomycetidae</taxon>
        <taxon>Sordariales</taxon>
        <taxon>Chaetomiaceae</taxon>
        <taxon>Chaetomidium</taxon>
    </lineage>
</organism>
<dbReference type="Gene3D" id="2.120.10.30">
    <property type="entry name" value="TolB, C-terminal domain"/>
    <property type="match status" value="1"/>
</dbReference>
<gene>
    <name evidence="3" type="ORF">C8A00DRAFT_37369</name>
</gene>
<evidence type="ECO:0000256" key="1">
    <source>
        <dbReference type="SAM" id="SignalP"/>
    </source>
</evidence>
<dbReference type="InterPro" id="IPR011042">
    <property type="entry name" value="6-blade_b-propeller_TolB-like"/>
</dbReference>
<reference evidence="3" key="2">
    <citation type="submission" date="2023-05" db="EMBL/GenBank/DDBJ databases">
        <authorList>
            <consortium name="Lawrence Berkeley National Laboratory"/>
            <person name="Steindorff A."/>
            <person name="Hensen N."/>
            <person name="Bonometti L."/>
            <person name="Westerberg I."/>
            <person name="Brannstrom I.O."/>
            <person name="Guillou S."/>
            <person name="Cros-Aarteil S."/>
            <person name="Calhoun S."/>
            <person name="Haridas S."/>
            <person name="Kuo A."/>
            <person name="Mondo S."/>
            <person name="Pangilinan J."/>
            <person name="Riley R."/>
            <person name="Labutti K."/>
            <person name="Andreopoulos B."/>
            <person name="Lipzen A."/>
            <person name="Chen C."/>
            <person name="Yanf M."/>
            <person name="Daum C."/>
            <person name="Ng V."/>
            <person name="Clum A."/>
            <person name="Ohm R."/>
            <person name="Martin F."/>
            <person name="Silar P."/>
            <person name="Natvig D."/>
            <person name="Lalanne C."/>
            <person name="Gautier V."/>
            <person name="Ament-Velasquez S.L."/>
            <person name="Kruys A."/>
            <person name="Hutchinson M.I."/>
            <person name="Powell A.J."/>
            <person name="Barry K."/>
            <person name="Miller A.N."/>
            <person name="Grigoriev I.V."/>
            <person name="Debuchy R."/>
            <person name="Gladieux P."/>
            <person name="Thoren M.H."/>
            <person name="Johannesson H."/>
        </authorList>
    </citation>
    <scope>NUCLEOTIDE SEQUENCE</scope>
    <source>
        <strain evidence="3">CBS 538.74</strain>
    </source>
</reference>
<reference evidence="3" key="1">
    <citation type="journal article" date="2023" name="Mol. Phylogenet. Evol.">
        <title>Genome-scale phylogeny and comparative genomics of the fungal order Sordariales.</title>
        <authorList>
            <person name="Hensen N."/>
            <person name="Bonometti L."/>
            <person name="Westerberg I."/>
            <person name="Brannstrom I.O."/>
            <person name="Guillou S."/>
            <person name="Cros-Aarteil S."/>
            <person name="Calhoun S."/>
            <person name="Haridas S."/>
            <person name="Kuo A."/>
            <person name="Mondo S."/>
            <person name="Pangilinan J."/>
            <person name="Riley R."/>
            <person name="LaButti K."/>
            <person name="Andreopoulos B."/>
            <person name="Lipzen A."/>
            <person name="Chen C."/>
            <person name="Yan M."/>
            <person name="Daum C."/>
            <person name="Ng V."/>
            <person name="Clum A."/>
            <person name="Steindorff A."/>
            <person name="Ohm R.A."/>
            <person name="Martin F."/>
            <person name="Silar P."/>
            <person name="Natvig D.O."/>
            <person name="Lalanne C."/>
            <person name="Gautier V."/>
            <person name="Ament-Velasquez S.L."/>
            <person name="Kruys A."/>
            <person name="Hutchinson M.I."/>
            <person name="Powell A.J."/>
            <person name="Barry K."/>
            <person name="Miller A.N."/>
            <person name="Grigoriev I.V."/>
            <person name="Debuchy R."/>
            <person name="Gladieux P."/>
            <person name="Hiltunen Thoren M."/>
            <person name="Johannesson H."/>
        </authorList>
    </citation>
    <scope>NUCLEOTIDE SEQUENCE</scope>
    <source>
        <strain evidence="3">CBS 538.74</strain>
    </source>
</reference>
<comment type="caution">
    <text evidence="3">The sequence shown here is derived from an EMBL/GenBank/DDBJ whole genome shotgun (WGS) entry which is preliminary data.</text>
</comment>
<dbReference type="EMBL" id="MU857102">
    <property type="protein sequence ID" value="KAK4150037.1"/>
    <property type="molecule type" value="Genomic_DNA"/>
</dbReference>